<name>A0A9W6BZP8_9CHLO</name>
<evidence type="ECO:0000313" key="3">
    <source>
        <dbReference type="Proteomes" id="UP001165080"/>
    </source>
</evidence>
<proteinExistence type="predicted"/>
<reference evidence="2 3" key="1">
    <citation type="journal article" date="2023" name="Commun. Biol.">
        <title>Reorganization of the ancestral sex-determining regions during the evolution of trioecy in Pleodorina starrii.</title>
        <authorList>
            <person name="Takahashi K."/>
            <person name="Suzuki S."/>
            <person name="Kawai-Toyooka H."/>
            <person name="Yamamoto K."/>
            <person name="Hamaji T."/>
            <person name="Ootsuki R."/>
            <person name="Yamaguchi H."/>
            <person name="Kawachi M."/>
            <person name="Higashiyama T."/>
            <person name="Nozaki H."/>
        </authorList>
    </citation>
    <scope>NUCLEOTIDE SEQUENCE [LARGE SCALE GENOMIC DNA]</scope>
    <source>
        <strain evidence="2 3">NIES-4479</strain>
    </source>
</reference>
<dbReference type="Proteomes" id="UP001165080">
    <property type="component" value="Unassembled WGS sequence"/>
</dbReference>
<comment type="caution">
    <text evidence="2">The sequence shown here is derived from an EMBL/GenBank/DDBJ whole genome shotgun (WGS) entry which is preliminary data.</text>
</comment>
<feature type="region of interest" description="Disordered" evidence="1">
    <location>
        <begin position="69"/>
        <end position="103"/>
    </location>
</feature>
<accession>A0A9W6BZP8</accession>
<organism evidence="2 3">
    <name type="scientific">Pleodorina starrii</name>
    <dbReference type="NCBI Taxonomy" id="330485"/>
    <lineage>
        <taxon>Eukaryota</taxon>
        <taxon>Viridiplantae</taxon>
        <taxon>Chlorophyta</taxon>
        <taxon>core chlorophytes</taxon>
        <taxon>Chlorophyceae</taxon>
        <taxon>CS clade</taxon>
        <taxon>Chlamydomonadales</taxon>
        <taxon>Volvocaceae</taxon>
        <taxon>Pleodorina</taxon>
    </lineage>
</organism>
<feature type="region of interest" description="Disordered" evidence="1">
    <location>
        <begin position="158"/>
        <end position="178"/>
    </location>
</feature>
<gene>
    <name evidence="2" type="primary">PLEST009397</name>
    <name evidence="2" type="ORF">PLESTB_001735600</name>
</gene>
<evidence type="ECO:0000256" key="1">
    <source>
        <dbReference type="SAM" id="MobiDB-lite"/>
    </source>
</evidence>
<dbReference type="EMBL" id="BRXU01000044">
    <property type="protein sequence ID" value="GLC61247.1"/>
    <property type="molecule type" value="Genomic_DNA"/>
</dbReference>
<feature type="compositionally biased region" description="Polar residues" evidence="1">
    <location>
        <begin position="88"/>
        <end position="103"/>
    </location>
</feature>
<sequence>MLKLGTMGASTVGFVQTGATDTAFSRVIECKCSHFVFGGGNDLATGPPSSASASACCKDGDASQRLLHCPSSPSPPGTPPQTCRLPRRQQQQQDAPGSVNRASINSTSNILAAAARVSPASCIHNISSGGKGVAKCVRFLLEEAIQATADCGDASASAEHDAAADPTPSGPWGRGGELGGSWGYNLGAALQQAQRGAEGQEAAEDAGKEEKAEENAAADADRVSPGQWGRGGELGCSYGRTLGSVLRAAQCGGNNTHQEGVAAGKATTVPHYMLPTASSLLKVADRVGANKANKAAQPSPARRVVRPWR</sequence>
<feature type="compositionally biased region" description="Low complexity" evidence="1">
    <location>
        <begin position="191"/>
        <end position="200"/>
    </location>
</feature>
<protein>
    <submittedName>
        <fullName evidence="2">Uncharacterized protein</fullName>
    </submittedName>
</protein>
<dbReference type="AlphaFoldDB" id="A0A9W6BZP8"/>
<evidence type="ECO:0000313" key="2">
    <source>
        <dbReference type="EMBL" id="GLC61247.1"/>
    </source>
</evidence>
<feature type="region of interest" description="Disordered" evidence="1">
    <location>
        <begin position="191"/>
        <end position="230"/>
    </location>
</feature>
<feature type="compositionally biased region" description="Basic and acidic residues" evidence="1">
    <location>
        <begin position="205"/>
        <end position="222"/>
    </location>
</feature>
<keyword evidence="3" id="KW-1185">Reference proteome</keyword>